<evidence type="ECO:0000313" key="6">
    <source>
        <dbReference type="Proteomes" id="UP000051587"/>
    </source>
</evidence>
<dbReference type="GO" id="GO:0043565">
    <property type="term" value="F:sequence-specific DNA binding"/>
    <property type="evidence" value="ECO:0007669"/>
    <property type="project" value="InterPro"/>
</dbReference>
<dbReference type="PROSITE" id="PS00041">
    <property type="entry name" value="HTH_ARAC_FAMILY_1"/>
    <property type="match status" value="1"/>
</dbReference>
<dbReference type="STRING" id="53501.SAMN04488043_10924"/>
<dbReference type="Pfam" id="PF12833">
    <property type="entry name" value="HTH_18"/>
    <property type="match status" value="1"/>
</dbReference>
<gene>
    <name evidence="5" type="primary">cdhR_2</name>
    <name evidence="5" type="ORF">TG4357_00982</name>
</gene>
<dbReference type="InterPro" id="IPR009057">
    <property type="entry name" value="Homeodomain-like_sf"/>
</dbReference>
<dbReference type="Proteomes" id="UP000051587">
    <property type="component" value="Unassembled WGS sequence"/>
</dbReference>
<evidence type="ECO:0000256" key="2">
    <source>
        <dbReference type="ARBA" id="ARBA00023125"/>
    </source>
</evidence>
<sequence>MTNAMQNPPNIDLSVALVDFPGAQAAALYGLSDLLKVASRYAGGQGRIEAVQIKVSEPKLFDVVIFPPSLDGARGDADHPLTHWVADQHRRGARVCSVCAGAFWLGHAGLLTGRPATTHWALEEEFCATFPEVRLVPERILVDDHDIVTAGGIMAWLDLGLFLVGLWGGPHLVSQVARHLLIDPSGREQRNYRSFRPRRQHGDAAILQVQTWLESRSGDAVTVEAMAGHAQLSERTFLRRFQVATGLSPSVYLQQVRVEKARGLLERSRLPVSQIGWQVGYGDPSAFARVFKAITGLSAGEYRRRFGTQSMPQDG</sequence>
<keyword evidence="6" id="KW-1185">Reference proteome</keyword>
<dbReference type="EMBL" id="CYSA01000015">
    <property type="protein sequence ID" value="CUH63953.1"/>
    <property type="molecule type" value="Genomic_DNA"/>
</dbReference>
<accession>A0A0P1FSY5</accession>
<dbReference type="OrthoDB" id="186587at2"/>
<dbReference type="Pfam" id="PF01965">
    <property type="entry name" value="DJ-1_PfpI"/>
    <property type="match status" value="1"/>
</dbReference>
<dbReference type="PANTHER" id="PTHR43130">
    <property type="entry name" value="ARAC-FAMILY TRANSCRIPTIONAL REGULATOR"/>
    <property type="match status" value="1"/>
</dbReference>
<name>A0A0P1FSY5_THAGE</name>
<dbReference type="InterPro" id="IPR018062">
    <property type="entry name" value="HTH_AraC-typ_CS"/>
</dbReference>
<feature type="domain" description="HTH araC/xylS-type" evidence="4">
    <location>
        <begin position="207"/>
        <end position="305"/>
    </location>
</feature>
<dbReference type="PANTHER" id="PTHR43130:SF3">
    <property type="entry name" value="HTH-TYPE TRANSCRIPTIONAL REGULATOR RV1931C"/>
    <property type="match status" value="1"/>
</dbReference>
<protein>
    <submittedName>
        <fullName evidence="5">Carnitine catabolism transcriptional activator</fullName>
    </submittedName>
</protein>
<dbReference type="InterPro" id="IPR029062">
    <property type="entry name" value="Class_I_gatase-like"/>
</dbReference>
<evidence type="ECO:0000256" key="1">
    <source>
        <dbReference type="ARBA" id="ARBA00023015"/>
    </source>
</evidence>
<keyword evidence="2" id="KW-0238">DNA-binding</keyword>
<evidence type="ECO:0000256" key="3">
    <source>
        <dbReference type="ARBA" id="ARBA00023163"/>
    </source>
</evidence>
<dbReference type="SUPFAM" id="SSF52317">
    <property type="entry name" value="Class I glutamine amidotransferase-like"/>
    <property type="match status" value="1"/>
</dbReference>
<dbReference type="SMART" id="SM00342">
    <property type="entry name" value="HTH_ARAC"/>
    <property type="match status" value="1"/>
</dbReference>
<dbReference type="Gene3D" id="3.40.50.880">
    <property type="match status" value="1"/>
</dbReference>
<organism evidence="5 6">
    <name type="scientific">Thalassovita gelatinovora</name>
    <name type="common">Thalassobius gelatinovorus</name>
    <dbReference type="NCBI Taxonomy" id="53501"/>
    <lineage>
        <taxon>Bacteria</taxon>
        <taxon>Pseudomonadati</taxon>
        <taxon>Pseudomonadota</taxon>
        <taxon>Alphaproteobacteria</taxon>
        <taxon>Rhodobacterales</taxon>
        <taxon>Roseobacteraceae</taxon>
        <taxon>Thalassovita</taxon>
    </lineage>
</organism>
<keyword evidence="3" id="KW-0804">Transcription</keyword>
<dbReference type="AlphaFoldDB" id="A0A0P1FSY5"/>
<reference evidence="5 6" key="1">
    <citation type="submission" date="2015-09" db="EMBL/GenBank/DDBJ databases">
        <authorList>
            <consortium name="Swine Surveillance"/>
        </authorList>
    </citation>
    <scope>NUCLEOTIDE SEQUENCE [LARGE SCALE GENOMIC DNA]</scope>
    <source>
        <strain evidence="5 6">CECT 4357</strain>
    </source>
</reference>
<dbReference type="GO" id="GO:0003700">
    <property type="term" value="F:DNA-binding transcription factor activity"/>
    <property type="evidence" value="ECO:0007669"/>
    <property type="project" value="InterPro"/>
</dbReference>
<keyword evidence="1" id="KW-0805">Transcription regulation</keyword>
<dbReference type="SUPFAM" id="SSF46689">
    <property type="entry name" value="Homeodomain-like"/>
    <property type="match status" value="2"/>
</dbReference>
<dbReference type="InterPro" id="IPR002818">
    <property type="entry name" value="DJ-1/PfpI"/>
</dbReference>
<evidence type="ECO:0000259" key="4">
    <source>
        <dbReference type="PROSITE" id="PS01124"/>
    </source>
</evidence>
<dbReference type="InterPro" id="IPR052158">
    <property type="entry name" value="INH-QAR"/>
</dbReference>
<evidence type="ECO:0000313" key="5">
    <source>
        <dbReference type="EMBL" id="CUH63953.1"/>
    </source>
</evidence>
<dbReference type="Gene3D" id="1.10.10.60">
    <property type="entry name" value="Homeodomain-like"/>
    <property type="match status" value="2"/>
</dbReference>
<dbReference type="InterPro" id="IPR018060">
    <property type="entry name" value="HTH_AraC"/>
</dbReference>
<proteinExistence type="predicted"/>
<dbReference type="PROSITE" id="PS01124">
    <property type="entry name" value="HTH_ARAC_FAMILY_2"/>
    <property type="match status" value="1"/>
</dbReference>